<dbReference type="PIRSF" id="PIRSF028188">
    <property type="entry name" value="Amdntrnsf_FN0238"/>
    <property type="match status" value="1"/>
</dbReference>
<dbReference type="InterPro" id="IPR014541">
    <property type="entry name" value="Amdntrnsf_FN0238"/>
</dbReference>
<keyword evidence="1" id="KW-0808">Transferase</keyword>
<organism evidence="1 2">
    <name type="scientific">Pedobacter cryophilus</name>
    <dbReference type="NCBI Taxonomy" id="2571271"/>
    <lineage>
        <taxon>Bacteria</taxon>
        <taxon>Pseudomonadati</taxon>
        <taxon>Bacteroidota</taxon>
        <taxon>Sphingobacteriia</taxon>
        <taxon>Sphingobacteriales</taxon>
        <taxon>Sphingobacteriaceae</taxon>
        <taxon>Pedobacter</taxon>
    </lineage>
</organism>
<sequence length="306" mass="34206">MQTTSNILMIRPVAFGLNTQTADSNAFQDKQASQDAVQEKAVNEFDDFVAKLRANDINVTVIEDTPKPHTPDSIFPNNWISFHNDGAIFLYPMQAENRRLERRVDLIEQLKANFKIKAIHDLSAAEKEGIYLEGTGSMVLDRENKIAYACLSIRTQETALNQFCKESGYTSVKFHAFDQNGFAIYHTNVMMCVGDKFVVVCLDTVTDEVEKADLITSFHKTGKKIIEISLAQMNQFAGNMLQVNNRDGKSFIIMSERAFLSLNDIQKNILSSFATPLYSSLNTIENNGGGSARCMIAEIHLPALES</sequence>
<protein>
    <submittedName>
        <fullName evidence="1">Amidinotransferase</fullName>
    </submittedName>
</protein>
<proteinExistence type="predicted"/>
<dbReference type="RefSeq" id="WP_136826369.1">
    <property type="nucleotide sequence ID" value="NZ_SWBP01000003.1"/>
</dbReference>
<reference evidence="1 2" key="1">
    <citation type="submission" date="2019-04" db="EMBL/GenBank/DDBJ databases">
        <title>Pedobacter sp. AR-3-17 sp. nov., isolated from Arctic soil.</title>
        <authorList>
            <person name="Dahal R.H."/>
            <person name="Kim D.-U."/>
        </authorList>
    </citation>
    <scope>NUCLEOTIDE SEQUENCE [LARGE SCALE GENOMIC DNA]</scope>
    <source>
        <strain evidence="1 2">AR-3-17</strain>
    </source>
</reference>
<dbReference type="SUPFAM" id="SSF55909">
    <property type="entry name" value="Pentein"/>
    <property type="match status" value="1"/>
</dbReference>
<keyword evidence="2" id="KW-1185">Reference proteome</keyword>
<accession>A0A4U1C3L5</accession>
<dbReference type="OrthoDB" id="9788268at2"/>
<dbReference type="GO" id="GO:0016740">
    <property type="term" value="F:transferase activity"/>
    <property type="evidence" value="ECO:0007669"/>
    <property type="project" value="UniProtKB-KW"/>
</dbReference>
<gene>
    <name evidence="1" type="ORF">FA046_10575</name>
</gene>
<dbReference type="AlphaFoldDB" id="A0A4U1C3L5"/>
<name>A0A4U1C3L5_9SPHI</name>
<dbReference type="Pfam" id="PF19420">
    <property type="entry name" value="DDAH_eukar"/>
    <property type="match status" value="1"/>
</dbReference>
<dbReference type="Proteomes" id="UP000308181">
    <property type="component" value="Unassembled WGS sequence"/>
</dbReference>
<comment type="caution">
    <text evidence="1">The sequence shown here is derived from an EMBL/GenBank/DDBJ whole genome shotgun (WGS) entry which is preliminary data.</text>
</comment>
<dbReference type="Gene3D" id="3.75.10.10">
    <property type="entry name" value="L-arginine/glycine Amidinotransferase, Chain A"/>
    <property type="match status" value="1"/>
</dbReference>
<dbReference type="PANTHER" id="PTHR43224">
    <property type="entry name" value="AMIDINOTRANSFERASE"/>
    <property type="match status" value="1"/>
</dbReference>
<dbReference type="EMBL" id="SWBP01000003">
    <property type="protein sequence ID" value="TKB97794.1"/>
    <property type="molecule type" value="Genomic_DNA"/>
</dbReference>
<dbReference type="PANTHER" id="PTHR43224:SF1">
    <property type="entry name" value="AMIDINOTRANSFERASE"/>
    <property type="match status" value="1"/>
</dbReference>
<dbReference type="NCBIfam" id="NF046062">
    <property type="entry name" value="citrull_CtlX"/>
    <property type="match status" value="1"/>
</dbReference>
<evidence type="ECO:0000313" key="2">
    <source>
        <dbReference type="Proteomes" id="UP000308181"/>
    </source>
</evidence>
<evidence type="ECO:0000313" key="1">
    <source>
        <dbReference type="EMBL" id="TKB97794.1"/>
    </source>
</evidence>